<dbReference type="Proteomes" id="UP000292452">
    <property type="component" value="Unassembled WGS sequence"/>
</dbReference>
<name>A0A4Q9HPE1_STRKA</name>
<evidence type="ECO:0000313" key="3">
    <source>
        <dbReference type="EMBL" id="TBO56764.1"/>
    </source>
</evidence>
<feature type="region of interest" description="Disordered" evidence="1">
    <location>
        <begin position="1"/>
        <end position="23"/>
    </location>
</feature>
<evidence type="ECO:0000313" key="4">
    <source>
        <dbReference type="Proteomes" id="UP000292452"/>
    </source>
</evidence>
<protein>
    <submittedName>
        <fullName evidence="3">Uncharacterized protein</fullName>
    </submittedName>
</protein>
<proteinExistence type="predicted"/>
<dbReference type="AlphaFoldDB" id="A0A4Q9HPE1"/>
<dbReference type="EMBL" id="SIXH01000296">
    <property type="protein sequence ID" value="TBO56764.1"/>
    <property type="molecule type" value="Genomic_DNA"/>
</dbReference>
<dbReference type="RefSeq" id="WP_131125087.1">
    <property type="nucleotide sequence ID" value="NZ_SIXH01000296.1"/>
</dbReference>
<sequence length="63" mass="6874">MTRVGAEQHGVSHRRRRHAGDYPDGECILRSGRRAKLPPRGGEWIAVAITVALIAIALLAKAF</sequence>
<keyword evidence="4" id="KW-1185">Reference proteome</keyword>
<accession>A0A4Q9HPE1</accession>
<organism evidence="3 4">
    <name type="scientific">Streptomyces kasugaensis</name>
    <dbReference type="NCBI Taxonomy" id="1946"/>
    <lineage>
        <taxon>Bacteria</taxon>
        <taxon>Bacillati</taxon>
        <taxon>Actinomycetota</taxon>
        <taxon>Actinomycetes</taxon>
        <taxon>Kitasatosporales</taxon>
        <taxon>Streptomycetaceae</taxon>
        <taxon>Streptomyces</taxon>
    </lineage>
</organism>
<feature type="transmembrane region" description="Helical" evidence="2">
    <location>
        <begin position="44"/>
        <end position="60"/>
    </location>
</feature>
<keyword evidence="2" id="KW-0472">Membrane</keyword>
<gene>
    <name evidence="3" type="ORF">EYS09_26175</name>
</gene>
<evidence type="ECO:0000256" key="1">
    <source>
        <dbReference type="SAM" id="MobiDB-lite"/>
    </source>
</evidence>
<evidence type="ECO:0000256" key="2">
    <source>
        <dbReference type="SAM" id="Phobius"/>
    </source>
</evidence>
<reference evidence="3 4" key="1">
    <citation type="submission" date="2019-02" db="EMBL/GenBank/DDBJ databases">
        <title>Draft Genome Sequence of Streptomyces sp. AM-2504, identified by 16S rRNA comparative analysis as a Streptomyces Kasugaensis strain.</title>
        <authorList>
            <person name="Napolioni V."/>
            <person name="Giuliodori A.M."/>
            <person name="Spurio R."/>
            <person name="Fabbretti A."/>
        </authorList>
    </citation>
    <scope>NUCLEOTIDE SEQUENCE [LARGE SCALE GENOMIC DNA]</scope>
    <source>
        <strain evidence="3 4">AM-2504</strain>
    </source>
</reference>
<comment type="caution">
    <text evidence="3">The sequence shown here is derived from an EMBL/GenBank/DDBJ whole genome shotgun (WGS) entry which is preliminary data.</text>
</comment>
<keyword evidence="2" id="KW-1133">Transmembrane helix</keyword>
<keyword evidence="2" id="KW-0812">Transmembrane</keyword>